<feature type="transmembrane region" description="Helical" evidence="1">
    <location>
        <begin position="42"/>
        <end position="61"/>
    </location>
</feature>
<evidence type="ECO:0000259" key="2">
    <source>
        <dbReference type="Pfam" id="PF13548"/>
    </source>
</evidence>
<feature type="transmembrane region" description="Helical" evidence="1">
    <location>
        <begin position="102"/>
        <end position="121"/>
    </location>
</feature>
<evidence type="ECO:0000256" key="1">
    <source>
        <dbReference type="SAM" id="Phobius"/>
    </source>
</evidence>
<comment type="caution">
    <text evidence="3">The sequence shown here is derived from an EMBL/GenBank/DDBJ whole genome shotgun (WGS) entry which is preliminary data.</text>
</comment>
<reference evidence="3 4" key="1">
    <citation type="submission" date="2020-04" db="EMBL/GenBank/DDBJ databases">
        <title>Draft genome of Pyxidicoccus fallax type strain.</title>
        <authorList>
            <person name="Whitworth D.E."/>
        </authorList>
    </citation>
    <scope>NUCLEOTIDE SEQUENCE [LARGE SCALE GENOMIC DNA]</scope>
    <source>
        <strain evidence="3 4">DSM 14698</strain>
    </source>
</reference>
<accession>A0A848LHT9</accession>
<name>A0A848LHT9_9BACT</name>
<feature type="domain" description="DUF4126" evidence="2">
    <location>
        <begin position="10"/>
        <end position="176"/>
    </location>
</feature>
<evidence type="ECO:0000313" key="3">
    <source>
        <dbReference type="EMBL" id="NMO17211.1"/>
    </source>
</evidence>
<gene>
    <name evidence="3" type="ORF">HG543_20440</name>
</gene>
<keyword evidence="1" id="KW-0472">Membrane</keyword>
<dbReference type="Pfam" id="PF13548">
    <property type="entry name" value="DUF4126"/>
    <property type="match status" value="1"/>
</dbReference>
<sequence length="253" mass="26786">MISFALVSQLIGLSSASGTRAGGSLLLVALASHFQYVALPPEMVWMATPQAMGVFVALLVFEMFTQRDNDLRVLLGLAQLGLSAGSGATVALASVGVQTGQMPPWAVGIVGGGVAVMTLWMRQWLQANVAQLENELIHPHRWLLRAEDFFGLGVAAAAILWAPLALTLVIVFTVGCMVAGLMARRMEARARRTCPAGCGALIRQEASRCPKCRADVPVAQKLDLRLAGKARDAIRGALASAPQERSTKSLRAG</sequence>
<dbReference type="RefSeq" id="WP_169346493.1">
    <property type="nucleotide sequence ID" value="NZ_JABBJJ010000091.1"/>
</dbReference>
<proteinExistence type="predicted"/>
<dbReference type="InterPro" id="IPR025196">
    <property type="entry name" value="DUF4126"/>
</dbReference>
<dbReference type="Proteomes" id="UP000518300">
    <property type="component" value="Unassembled WGS sequence"/>
</dbReference>
<organism evidence="3 4">
    <name type="scientific">Pyxidicoccus fallax</name>
    <dbReference type="NCBI Taxonomy" id="394095"/>
    <lineage>
        <taxon>Bacteria</taxon>
        <taxon>Pseudomonadati</taxon>
        <taxon>Myxococcota</taxon>
        <taxon>Myxococcia</taxon>
        <taxon>Myxococcales</taxon>
        <taxon>Cystobacterineae</taxon>
        <taxon>Myxococcaceae</taxon>
        <taxon>Pyxidicoccus</taxon>
    </lineage>
</organism>
<keyword evidence="1" id="KW-1133">Transmembrane helix</keyword>
<dbReference type="AlphaFoldDB" id="A0A848LHT9"/>
<dbReference type="EMBL" id="JABBJJ010000091">
    <property type="protein sequence ID" value="NMO17211.1"/>
    <property type="molecule type" value="Genomic_DNA"/>
</dbReference>
<feature type="transmembrane region" description="Helical" evidence="1">
    <location>
        <begin position="73"/>
        <end position="96"/>
    </location>
</feature>
<evidence type="ECO:0000313" key="4">
    <source>
        <dbReference type="Proteomes" id="UP000518300"/>
    </source>
</evidence>
<keyword evidence="4" id="KW-1185">Reference proteome</keyword>
<keyword evidence="1" id="KW-0812">Transmembrane</keyword>
<protein>
    <submittedName>
        <fullName evidence="3">DUF4126 domain-containing protein</fullName>
    </submittedName>
</protein>
<feature type="transmembrane region" description="Helical" evidence="1">
    <location>
        <begin position="166"/>
        <end position="183"/>
    </location>
</feature>